<comment type="caution">
    <text evidence="2">The sequence shown here is derived from an EMBL/GenBank/DDBJ whole genome shotgun (WGS) entry which is preliminary data.</text>
</comment>
<accession>A0ABT7PGV4</accession>
<protein>
    <submittedName>
        <fullName evidence="2">Uncharacterized protein</fullName>
    </submittedName>
</protein>
<evidence type="ECO:0000313" key="3">
    <source>
        <dbReference type="Proteomes" id="UP001239462"/>
    </source>
</evidence>
<keyword evidence="1" id="KW-0812">Transmembrane</keyword>
<feature type="transmembrane region" description="Helical" evidence="1">
    <location>
        <begin position="12"/>
        <end position="31"/>
    </location>
</feature>
<reference evidence="2 3" key="1">
    <citation type="submission" date="2023-06" db="EMBL/GenBank/DDBJ databases">
        <title>Roseiconus lacunae JC819 isolated from Gulf of Mannar region, Tamil Nadu.</title>
        <authorList>
            <person name="Pk S."/>
            <person name="Ch S."/>
            <person name="Ch V.R."/>
        </authorList>
    </citation>
    <scope>NUCLEOTIDE SEQUENCE [LARGE SCALE GENOMIC DNA]</scope>
    <source>
        <strain evidence="2 3">JC819</strain>
    </source>
</reference>
<proteinExistence type="predicted"/>
<keyword evidence="1" id="KW-0472">Membrane</keyword>
<evidence type="ECO:0000256" key="1">
    <source>
        <dbReference type="SAM" id="Phobius"/>
    </source>
</evidence>
<organism evidence="2 3">
    <name type="scientific">Roseiconus lacunae</name>
    <dbReference type="NCBI Taxonomy" id="2605694"/>
    <lineage>
        <taxon>Bacteria</taxon>
        <taxon>Pseudomonadati</taxon>
        <taxon>Planctomycetota</taxon>
        <taxon>Planctomycetia</taxon>
        <taxon>Pirellulales</taxon>
        <taxon>Pirellulaceae</taxon>
        <taxon>Roseiconus</taxon>
    </lineage>
</organism>
<dbReference type="Proteomes" id="UP001239462">
    <property type="component" value="Unassembled WGS sequence"/>
</dbReference>
<dbReference type="EMBL" id="JASZZN010000005">
    <property type="protein sequence ID" value="MDM4015476.1"/>
    <property type="molecule type" value="Genomic_DNA"/>
</dbReference>
<name>A0ABT7PGV4_9BACT</name>
<evidence type="ECO:0000313" key="2">
    <source>
        <dbReference type="EMBL" id="MDM4015476.1"/>
    </source>
</evidence>
<keyword evidence="3" id="KW-1185">Reference proteome</keyword>
<sequence>MMKRTAVVRAGSFSAIMAMLAIVWLVVLPAYSRQPQMRRHLHWLDERGIDPSAMYYTELPVMERLLAEQRLDQLRRANAFPVDRKHSRNR</sequence>
<gene>
    <name evidence="2" type="ORF">QTN89_08560</name>
</gene>
<keyword evidence="1" id="KW-1133">Transmembrane helix</keyword>
<dbReference type="RefSeq" id="WP_289162965.1">
    <property type="nucleotide sequence ID" value="NZ_JASZZN010000005.1"/>
</dbReference>